<protein>
    <submittedName>
        <fullName evidence="1">Uncharacterized protein</fullName>
    </submittedName>
</protein>
<accession>A0A1D8NN53</accession>
<dbReference type="AlphaFoldDB" id="A0A1D8NN53"/>
<sequence>MVYLKRWQTYSIAKPAKNSLIINAHANISNVLFKSGRLMKTHLFVRYPKSPSGVHHIENGALPNEASNEIPVLVWPLKSRQLSN</sequence>
<dbReference type="GeneID" id="94583951"/>
<reference evidence="1 2" key="1">
    <citation type="journal article" date="2016" name="PLoS ONE">
        <title>Sequence Assembly of Yarrowia lipolytica Strain W29/CLIB89 Shows Transposable Element Diversity.</title>
        <authorList>
            <person name="Magnan C."/>
            <person name="Yu J."/>
            <person name="Chang I."/>
            <person name="Jahn E."/>
            <person name="Kanomata Y."/>
            <person name="Wu J."/>
            <person name="Zeller M."/>
            <person name="Oakes M."/>
            <person name="Baldi P."/>
            <person name="Sandmeyer S."/>
        </authorList>
    </citation>
    <scope>NUCLEOTIDE SEQUENCE [LARGE SCALE GENOMIC DNA]</scope>
    <source>
        <strain evidence="2">CLIB89(W29)</strain>
    </source>
</reference>
<proteinExistence type="predicted"/>
<organism evidence="1 2">
    <name type="scientific">Yarrowia lipolytica</name>
    <name type="common">Candida lipolytica</name>
    <dbReference type="NCBI Taxonomy" id="4952"/>
    <lineage>
        <taxon>Eukaryota</taxon>
        <taxon>Fungi</taxon>
        <taxon>Dikarya</taxon>
        <taxon>Ascomycota</taxon>
        <taxon>Saccharomycotina</taxon>
        <taxon>Dipodascomycetes</taxon>
        <taxon>Dipodascales</taxon>
        <taxon>Dipodascales incertae sedis</taxon>
        <taxon>Yarrowia</taxon>
    </lineage>
</organism>
<evidence type="ECO:0000313" key="2">
    <source>
        <dbReference type="Proteomes" id="UP000182444"/>
    </source>
</evidence>
<name>A0A1D8NN53_YARLL</name>
<dbReference type="VEuPathDB" id="FungiDB:YALI1_F16527g"/>
<evidence type="ECO:0000313" key="1">
    <source>
        <dbReference type="EMBL" id="AOW07066.1"/>
    </source>
</evidence>
<dbReference type="EMBL" id="CP017558">
    <property type="protein sequence ID" value="AOW07066.1"/>
    <property type="molecule type" value="Genomic_DNA"/>
</dbReference>
<gene>
    <name evidence="1" type="ORF">YALI1_F16527g</name>
</gene>
<dbReference type="Proteomes" id="UP000182444">
    <property type="component" value="Chromosome 1F"/>
</dbReference>
<dbReference type="RefSeq" id="XP_068139468.1">
    <property type="nucleotide sequence ID" value="XM_068283367.1"/>
</dbReference>